<feature type="non-terminal residue" evidence="3">
    <location>
        <position position="65"/>
    </location>
</feature>
<keyword evidence="4" id="KW-1185">Reference proteome</keyword>
<feature type="compositionally biased region" description="Basic residues" evidence="1">
    <location>
        <begin position="53"/>
        <end position="65"/>
    </location>
</feature>
<evidence type="ECO:0000256" key="2">
    <source>
        <dbReference type="SAM" id="SignalP"/>
    </source>
</evidence>
<feature type="signal peptide" evidence="2">
    <location>
        <begin position="1"/>
        <end position="23"/>
    </location>
</feature>
<name>A0ABU6U0X3_9FABA</name>
<evidence type="ECO:0000256" key="1">
    <source>
        <dbReference type="SAM" id="MobiDB-lite"/>
    </source>
</evidence>
<dbReference type="Proteomes" id="UP001341840">
    <property type="component" value="Unassembled WGS sequence"/>
</dbReference>
<keyword evidence="2" id="KW-0732">Signal</keyword>
<accession>A0ABU6U0X3</accession>
<feature type="compositionally biased region" description="Low complexity" evidence="1">
    <location>
        <begin position="20"/>
        <end position="36"/>
    </location>
</feature>
<gene>
    <name evidence="3" type="ORF">PIB30_115974</name>
</gene>
<feature type="non-terminal residue" evidence="3">
    <location>
        <position position="1"/>
    </location>
</feature>
<evidence type="ECO:0000313" key="4">
    <source>
        <dbReference type="Proteomes" id="UP001341840"/>
    </source>
</evidence>
<protein>
    <submittedName>
        <fullName evidence="3">Uncharacterized protein</fullName>
    </submittedName>
</protein>
<reference evidence="3 4" key="1">
    <citation type="journal article" date="2023" name="Plants (Basel)">
        <title>Bridging the Gap: Combining Genomics and Transcriptomics Approaches to Understand Stylosanthes scabra, an Orphan Legume from the Brazilian Caatinga.</title>
        <authorList>
            <person name="Ferreira-Neto J.R.C."/>
            <person name="da Silva M.D."/>
            <person name="Binneck E."/>
            <person name="de Melo N.F."/>
            <person name="da Silva R.H."/>
            <person name="de Melo A.L.T.M."/>
            <person name="Pandolfi V."/>
            <person name="Bustamante F.O."/>
            <person name="Brasileiro-Vidal A.C."/>
            <person name="Benko-Iseppon A.M."/>
        </authorList>
    </citation>
    <scope>NUCLEOTIDE SEQUENCE [LARGE SCALE GENOMIC DNA]</scope>
    <source>
        <tissue evidence="3">Leaves</tissue>
    </source>
</reference>
<comment type="caution">
    <text evidence="3">The sequence shown here is derived from an EMBL/GenBank/DDBJ whole genome shotgun (WGS) entry which is preliminary data.</text>
</comment>
<sequence>SSCCTSFSVPLFLPVLPASLGSAASPSRKLSSSGSGIRKMGLQYEEMGPARPLGRRPLRPRTRAY</sequence>
<feature type="chain" id="PRO_5045805301" evidence="2">
    <location>
        <begin position="24"/>
        <end position="65"/>
    </location>
</feature>
<feature type="region of interest" description="Disordered" evidence="1">
    <location>
        <begin position="20"/>
        <end position="65"/>
    </location>
</feature>
<organism evidence="3 4">
    <name type="scientific">Stylosanthes scabra</name>
    <dbReference type="NCBI Taxonomy" id="79078"/>
    <lineage>
        <taxon>Eukaryota</taxon>
        <taxon>Viridiplantae</taxon>
        <taxon>Streptophyta</taxon>
        <taxon>Embryophyta</taxon>
        <taxon>Tracheophyta</taxon>
        <taxon>Spermatophyta</taxon>
        <taxon>Magnoliopsida</taxon>
        <taxon>eudicotyledons</taxon>
        <taxon>Gunneridae</taxon>
        <taxon>Pentapetalae</taxon>
        <taxon>rosids</taxon>
        <taxon>fabids</taxon>
        <taxon>Fabales</taxon>
        <taxon>Fabaceae</taxon>
        <taxon>Papilionoideae</taxon>
        <taxon>50 kb inversion clade</taxon>
        <taxon>dalbergioids sensu lato</taxon>
        <taxon>Dalbergieae</taxon>
        <taxon>Pterocarpus clade</taxon>
        <taxon>Stylosanthes</taxon>
    </lineage>
</organism>
<evidence type="ECO:0000313" key="3">
    <source>
        <dbReference type="EMBL" id="MED6154786.1"/>
    </source>
</evidence>
<proteinExistence type="predicted"/>
<dbReference type="EMBL" id="JASCZI010105633">
    <property type="protein sequence ID" value="MED6154786.1"/>
    <property type="molecule type" value="Genomic_DNA"/>
</dbReference>